<evidence type="ECO:0000256" key="11">
    <source>
        <dbReference type="SAM" id="MobiDB-lite"/>
    </source>
</evidence>
<proteinExistence type="inferred from homology"/>
<dbReference type="EC" id="2.7.4.9" evidence="2 10"/>
<keyword evidence="6 10" id="KW-0547">Nucleotide-binding</keyword>
<feature type="transmembrane region" description="Helical" evidence="12">
    <location>
        <begin position="151"/>
        <end position="173"/>
    </location>
</feature>
<feature type="domain" description="Thymidylate kinase-like" evidence="13">
    <location>
        <begin position="476"/>
        <end position="664"/>
    </location>
</feature>
<feature type="transmembrane region" description="Helical" evidence="12">
    <location>
        <begin position="262"/>
        <end position="283"/>
    </location>
</feature>
<feature type="transmembrane region" description="Helical" evidence="12">
    <location>
        <begin position="62"/>
        <end position="80"/>
    </location>
</feature>
<dbReference type="InterPro" id="IPR027417">
    <property type="entry name" value="P-loop_NTPase"/>
</dbReference>
<reference evidence="14 15" key="1">
    <citation type="submission" date="2023-05" db="EMBL/GenBank/DDBJ databases">
        <title>Lithophilousrod everest ZFBP1038 complete genpme.</title>
        <authorList>
            <person name="Tian M."/>
        </authorList>
    </citation>
    <scope>NUCLEOTIDE SEQUENCE [LARGE SCALE GENOMIC DNA]</scope>
    <source>
        <strain evidence="14 15">ZFBP1038</strain>
    </source>
</reference>
<feature type="compositionally biased region" description="Low complexity" evidence="11">
    <location>
        <begin position="738"/>
        <end position="757"/>
    </location>
</feature>
<gene>
    <name evidence="10 14" type="primary">tmk</name>
    <name evidence="14" type="ORF">LWF01_13180</name>
</gene>
<dbReference type="InterPro" id="IPR039430">
    <property type="entry name" value="Thymidylate_kin-like_dom"/>
</dbReference>
<dbReference type="Pfam" id="PF02223">
    <property type="entry name" value="Thymidylate_kin"/>
    <property type="match status" value="1"/>
</dbReference>
<evidence type="ECO:0000256" key="2">
    <source>
        <dbReference type="ARBA" id="ARBA00012980"/>
    </source>
</evidence>
<evidence type="ECO:0000256" key="10">
    <source>
        <dbReference type="HAMAP-Rule" id="MF_00165"/>
    </source>
</evidence>
<evidence type="ECO:0000313" key="15">
    <source>
        <dbReference type="Proteomes" id="UP001209083"/>
    </source>
</evidence>
<comment type="similarity">
    <text evidence="1 10">Belongs to the thymidylate kinase family.</text>
</comment>
<protein>
    <recommendedName>
        <fullName evidence="3 10">Thymidylate kinase</fullName>
        <ecNumber evidence="2 10">2.7.4.9</ecNumber>
    </recommendedName>
    <alternativeName>
        <fullName evidence="10">dTMP kinase</fullName>
    </alternativeName>
</protein>
<dbReference type="Proteomes" id="UP001209083">
    <property type="component" value="Chromosome"/>
</dbReference>
<dbReference type="EMBL" id="CP090958">
    <property type="protein sequence ID" value="WGW11049.1"/>
    <property type="molecule type" value="Genomic_DNA"/>
</dbReference>
<feature type="transmembrane region" description="Helical" evidence="12">
    <location>
        <begin position="20"/>
        <end position="42"/>
    </location>
</feature>
<dbReference type="PANTHER" id="PTHR10344:SF4">
    <property type="entry name" value="UMP-CMP KINASE 2, MITOCHONDRIAL"/>
    <property type="match status" value="1"/>
</dbReference>
<feature type="transmembrane region" description="Helical" evidence="12">
    <location>
        <begin position="235"/>
        <end position="256"/>
    </location>
</feature>
<accession>A0ABY8QRV1</accession>
<feature type="region of interest" description="Disordered" evidence="11">
    <location>
        <begin position="680"/>
        <end position="768"/>
    </location>
</feature>
<name>A0ABY8QRV1_9MICO</name>
<evidence type="ECO:0000256" key="4">
    <source>
        <dbReference type="ARBA" id="ARBA00022679"/>
    </source>
</evidence>
<keyword evidence="4 10" id="KW-0808">Transferase</keyword>
<feature type="transmembrane region" description="Helical" evidence="12">
    <location>
        <begin position="92"/>
        <end position="112"/>
    </location>
</feature>
<evidence type="ECO:0000256" key="6">
    <source>
        <dbReference type="ARBA" id="ARBA00022741"/>
    </source>
</evidence>
<comment type="function">
    <text evidence="10">Phosphorylation of dTMP to form dTDP in both de novo and salvage pathways of dTTP synthesis.</text>
</comment>
<evidence type="ECO:0000256" key="8">
    <source>
        <dbReference type="ARBA" id="ARBA00022840"/>
    </source>
</evidence>
<evidence type="ECO:0000256" key="12">
    <source>
        <dbReference type="SAM" id="Phobius"/>
    </source>
</evidence>
<dbReference type="InterPro" id="IPR018094">
    <property type="entry name" value="Thymidylate_kinase"/>
</dbReference>
<feature type="transmembrane region" description="Helical" evidence="12">
    <location>
        <begin position="399"/>
        <end position="420"/>
    </location>
</feature>
<feature type="transmembrane region" description="Helical" evidence="12">
    <location>
        <begin position="185"/>
        <end position="204"/>
    </location>
</feature>
<evidence type="ECO:0000256" key="7">
    <source>
        <dbReference type="ARBA" id="ARBA00022777"/>
    </source>
</evidence>
<keyword evidence="8 10" id="KW-0067">ATP-binding</keyword>
<dbReference type="InterPro" id="IPR018095">
    <property type="entry name" value="Thymidylate_kin_CS"/>
</dbReference>
<dbReference type="HAMAP" id="MF_00165">
    <property type="entry name" value="Thymidylate_kinase"/>
    <property type="match status" value="1"/>
</dbReference>
<dbReference type="NCBIfam" id="TIGR00041">
    <property type="entry name" value="DTMP_kinase"/>
    <property type="match status" value="1"/>
</dbReference>
<evidence type="ECO:0000256" key="5">
    <source>
        <dbReference type="ARBA" id="ARBA00022727"/>
    </source>
</evidence>
<evidence type="ECO:0000259" key="13">
    <source>
        <dbReference type="Pfam" id="PF02223"/>
    </source>
</evidence>
<evidence type="ECO:0000256" key="3">
    <source>
        <dbReference type="ARBA" id="ARBA00017144"/>
    </source>
</evidence>
<evidence type="ECO:0000313" key="14">
    <source>
        <dbReference type="EMBL" id="WGW11049.1"/>
    </source>
</evidence>
<evidence type="ECO:0000256" key="9">
    <source>
        <dbReference type="ARBA" id="ARBA00048743"/>
    </source>
</evidence>
<keyword evidence="7 10" id="KW-0418">Kinase</keyword>
<comment type="catalytic activity">
    <reaction evidence="9 10">
        <text>dTMP + ATP = dTDP + ADP</text>
        <dbReference type="Rhea" id="RHEA:13517"/>
        <dbReference type="ChEBI" id="CHEBI:30616"/>
        <dbReference type="ChEBI" id="CHEBI:58369"/>
        <dbReference type="ChEBI" id="CHEBI:63528"/>
        <dbReference type="ChEBI" id="CHEBI:456216"/>
        <dbReference type="EC" id="2.7.4.9"/>
    </reaction>
</comment>
<dbReference type="PROSITE" id="PS01331">
    <property type="entry name" value="THYMIDYLATE_KINASE"/>
    <property type="match status" value="1"/>
</dbReference>
<organism evidence="14 15">
    <name type="scientific">Saxibacter everestensis</name>
    <dbReference type="NCBI Taxonomy" id="2909229"/>
    <lineage>
        <taxon>Bacteria</taxon>
        <taxon>Bacillati</taxon>
        <taxon>Actinomycetota</taxon>
        <taxon>Actinomycetes</taxon>
        <taxon>Micrococcales</taxon>
        <taxon>Brevibacteriaceae</taxon>
        <taxon>Saxibacter</taxon>
    </lineage>
</organism>
<dbReference type="Gene3D" id="3.40.50.300">
    <property type="entry name" value="P-loop containing nucleotide triphosphate hydrolases"/>
    <property type="match status" value="1"/>
</dbReference>
<feature type="transmembrane region" description="Helical" evidence="12">
    <location>
        <begin position="118"/>
        <end position="139"/>
    </location>
</feature>
<feature type="transmembrane region" description="Helical" evidence="12">
    <location>
        <begin position="295"/>
        <end position="313"/>
    </location>
</feature>
<dbReference type="GO" id="GO:0004798">
    <property type="term" value="F:dTMP kinase activity"/>
    <property type="evidence" value="ECO:0007669"/>
    <property type="project" value="UniProtKB-EC"/>
</dbReference>
<keyword evidence="5 10" id="KW-0545">Nucleotide biosynthesis</keyword>
<keyword evidence="12" id="KW-1133">Transmembrane helix</keyword>
<dbReference type="CDD" id="cd01672">
    <property type="entry name" value="TMPK"/>
    <property type="match status" value="1"/>
</dbReference>
<evidence type="ECO:0000256" key="1">
    <source>
        <dbReference type="ARBA" id="ARBA00009776"/>
    </source>
</evidence>
<feature type="binding site" evidence="10">
    <location>
        <begin position="478"/>
        <end position="485"/>
    </location>
    <ligand>
        <name>ATP</name>
        <dbReference type="ChEBI" id="CHEBI:30616"/>
    </ligand>
</feature>
<dbReference type="SUPFAM" id="SSF52540">
    <property type="entry name" value="P-loop containing nucleoside triphosphate hydrolases"/>
    <property type="match status" value="1"/>
</dbReference>
<feature type="compositionally biased region" description="Basic residues" evidence="11">
    <location>
        <begin position="839"/>
        <end position="849"/>
    </location>
</feature>
<keyword evidence="15" id="KW-1185">Reference proteome</keyword>
<feature type="transmembrane region" description="Helical" evidence="12">
    <location>
        <begin position="319"/>
        <end position="339"/>
    </location>
</feature>
<dbReference type="PANTHER" id="PTHR10344">
    <property type="entry name" value="THYMIDYLATE KINASE"/>
    <property type="match status" value="1"/>
</dbReference>
<sequence>MNIPSRRDPTRLSIGVLESAGWLGLLLLVGIGYVVGGSVGLGAPSDGTFPPAISGEDISVRAGAGALLALLVLYCVAWLLPVRVWQQLSYRLGQAVLIAGLAGLSALSFVLIPVVGRLWWVWIAALLLGATTRVATLAESESPQAWHRETTIWRALSIAATVLTAGALTAQFMLGPEGGLRSATWLGYLVAAGMLTGAVAAFYVPWRVSKPSSGASRVHGEHRPHAGRVSPPKTWGAGAILALLGATAVLSQPVVAELGGGQAGFGFIVLLLALGMGLGIATSSRTLPGLSRPRLVGLALVAAGLLTLAQGVVQELTAVAVLGAVLGWLAGVAIVAQLAQTDQLEPSQSSTPARGPFSRLQVHNWSAAGAGVALLIALTELSGSATVSENVTWQISPSSSVFLILGVAGVVAGIAAIVVLDPRRLRDMGQEIRSAWTKPVDSEADRGNLADSEAGGGNLALTMAEHPESGGLFIAFEGGDGAGKSTQLKAIDRWLREDLGLSVVLTREPGGTPEGVRLRDIVLGADGVAPRAEALLFAADRGHHVNRLIRPALGKHSVVLTDRYMDSSIAYQGAGRDFDAGEIAQLSWWATEGLRPALTVLLDVDPEVARARRAGRGAEDHLERKSPDFHSRVRERFLSLADQNPDRYLILDAGEPAELLTEQIQAALLPLISSADLAEAGESLSAPPSESMPGRGGQVVPRPAEFPVASAPNPASPRPGVSPTSAPARPASGSEPNGAPARPAAPVRPPAGTTAGPETEVFEQVRPPAGVMAGPETEVFEQVGPLVEPTFDNNETQVIPTIPDSGPAAVSTEPVEILDALSMQRARLSAQAEAERAARQQRRNTNRGQ</sequence>
<keyword evidence="12" id="KW-0812">Transmembrane</keyword>
<dbReference type="RefSeq" id="WP_349637831.1">
    <property type="nucleotide sequence ID" value="NZ_CP090958.1"/>
</dbReference>
<keyword evidence="12" id="KW-0472">Membrane</keyword>
<feature type="region of interest" description="Disordered" evidence="11">
    <location>
        <begin position="829"/>
        <end position="849"/>
    </location>
</feature>